<evidence type="ECO:0000256" key="2">
    <source>
        <dbReference type="ARBA" id="ARBA00006825"/>
    </source>
</evidence>
<sequence length="423" mass="46523">MKKISILGSTGSIGTQTLDVVSHYPELYSVEGLAGGHNLPLLQQQIERFRPRKVSVATPELAQELARQVPAGVQVYSGPEGLTEIAAGTDAELVVTAVVGSQGLHPTLAAIEAGKHIGLANKETLVSGGHLVTEAARRKGVSLLPIDSEHSAIFQCLNGESMEDIHKITLTASGGSFRDRTREQLVGVTVQDALNHPNWSMGAKVTIDSATMVNKGLEVMEAHWLFGLSYDRIDVLIHPESIIHSFVEFEDYSIIAQLGMPDMRVPIQYALTYPRRMKTPSERLRLSEIGRLNFRAMDFDRFPCLRMAYDSGRAGGSMPTVFNAANEVAVERFLQGEIAFLDIERIIEEAMSRHDTIPDPDLDTITEIDQWPERRLAERPDGRLGFEGRHFLAAVNIYVRRQTCMGQGKRQEAGGLEVLPGCG</sequence>
<dbReference type="GO" id="GO:0051484">
    <property type="term" value="P:isopentenyl diphosphate biosynthetic process, methylerythritol 4-phosphate pathway involved in terpenoid biosynthetic process"/>
    <property type="evidence" value="ECO:0007669"/>
    <property type="project" value="UniProtKB-ARBA"/>
</dbReference>
<feature type="binding site" evidence="9">
    <location>
        <position position="202"/>
    </location>
    <ligand>
        <name>NADPH</name>
        <dbReference type="ChEBI" id="CHEBI:57783"/>
    </ligand>
</feature>
<dbReference type="InterPro" id="IPR036291">
    <property type="entry name" value="NAD(P)-bd_dom_sf"/>
</dbReference>
<evidence type="ECO:0000256" key="5">
    <source>
        <dbReference type="ARBA" id="ARBA00023002"/>
    </source>
</evidence>
<dbReference type="GO" id="GO:0030604">
    <property type="term" value="F:1-deoxy-D-xylulose-5-phosphate reductoisomerase activity"/>
    <property type="evidence" value="ECO:0007669"/>
    <property type="project" value="UniProtKB-UniRule"/>
</dbReference>
<protein>
    <recommendedName>
        <fullName evidence="9">1-deoxy-D-xylulose 5-phosphate reductoisomerase</fullName>
        <shortName evidence="9">DXP reductoisomerase</shortName>
        <ecNumber evidence="9">1.1.1.267</ecNumber>
    </recommendedName>
    <alternativeName>
        <fullName evidence="9">1-deoxyxylulose-5-phosphate reductoisomerase</fullName>
    </alternativeName>
    <alternativeName>
        <fullName evidence="9">2-C-methyl-D-erythritol 4-phosphate synthase</fullName>
    </alternativeName>
</protein>
<feature type="binding site" evidence="9">
    <location>
        <position position="209"/>
    </location>
    <ligand>
        <name>1-deoxy-D-xylulose 5-phosphate</name>
        <dbReference type="ChEBI" id="CHEBI:57792"/>
    </ligand>
</feature>
<dbReference type="InterPro" id="IPR026877">
    <property type="entry name" value="DXPR_C"/>
</dbReference>
<evidence type="ECO:0000313" key="13">
    <source>
        <dbReference type="EMBL" id="AFC31843.1"/>
    </source>
</evidence>
<comment type="function">
    <text evidence="9">Catalyzes the NADPH-dependent rearrangement and reduction of 1-deoxy-D-xylulose-5-phosphate (DXP) to 2-C-methyl-D-erythritol 4-phosphate (MEP).</text>
</comment>
<reference evidence="13 14" key="1">
    <citation type="journal article" date="2012" name="J. Bacteriol.">
        <title>Complete Genome Sequence of Paenibacillus mucilaginosus 3016, a Bacterium Functional as Microbial Fertilizer.</title>
        <authorList>
            <person name="Ma M."/>
            <person name="Wang Z."/>
            <person name="Li L."/>
            <person name="Jiang X."/>
            <person name="Guan D."/>
            <person name="Cao F."/>
            <person name="Chen H."/>
            <person name="Wang X."/>
            <person name="Shen D."/>
            <person name="Du B."/>
            <person name="Li J."/>
        </authorList>
    </citation>
    <scope>NUCLEOTIDE SEQUENCE [LARGE SCALE GENOMIC DNA]</scope>
    <source>
        <strain evidence="13 14">3016</strain>
    </source>
</reference>
<feature type="binding site" evidence="9">
    <location>
        <position position="173"/>
    </location>
    <ligand>
        <name>1-deoxy-D-xylulose 5-phosphate</name>
        <dbReference type="ChEBI" id="CHEBI:57792"/>
    </ligand>
</feature>
<gene>
    <name evidence="9" type="primary">dxr</name>
    <name evidence="13" type="ORF">PM3016_5121</name>
</gene>
<dbReference type="GO" id="GO:0030145">
    <property type="term" value="F:manganese ion binding"/>
    <property type="evidence" value="ECO:0007669"/>
    <property type="project" value="TreeGrafter"/>
</dbReference>
<comment type="pathway">
    <text evidence="1 9">Isoprenoid biosynthesis; isopentenyl diphosphate biosynthesis via DXP pathway; isopentenyl diphosphate from 1-deoxy-D-xylulose 5-phosphate: step 1/6.</text>
</comment>
<evidence type="ECO:0000256" key="6">
    <source>
        <dbReference type="ARBA" id="ARBA00023211"/>
    </source>
</evidence>
<keyword evidence="3 9" id="KW-0479">Metal-binding</keyword>
<feature type="binding site" evidence="9">
    <location>
        <position position="147"/>
    </location>
    <ligand>
        <name>Mn(2+)</name>
        <dbReference type="ChEBI" id="CHEBI:29035"/>
    </ligand>
</feature>
<feature type="binding site" evidence="9">
    <location>
        <position position="149"/>
    </location>
    <ligand>
        <name>Mn(2+)</name>
        <dbReference type="ChEBI" id="CHEBI:29035"/>
    </ligand>
</feature>
<feature type="domain" description="1-deoxy-D-xylulose 5-phosphate reductoisomerase C-terminal" evidence="11">
    <location>
        <begin position="143"/>
        <end position="226"/>
    </location>
</feature>
<feature type="binding site" evidence="9">
    <location>
        <position position="13"/>
    </location>
    <ligand>
        <name>NADPH</name>
        <dbReference type="ChEBI" id="CHEBI:57783"/>
    </ligand>
</feature>
<dbReference type="GO" id="GO:0070402">
    <property type="term" value="F:NADPH binding"/>
    <property type="evidence" value="ECO:0007669"/>
    <property type="project" value="InterPro"/>
</dbReference>
<dbReference type="Proteomes" id="UP000007523">
    <property type="component" value="Chromosome"/>
</dbReference>
<feature type="binding site" evidence="9">
    <location>
        <position position="218"/>
    </location>
    <ligand>
        <name>1-deoxy-D-xylulose 5-phosphate</name>
        <dbReference type="ChEBI" id="CHEBI:57792"/>
    </ligand>
</feature>
<evidence type="ECO:0000256" key="1">
    <source>
        <dbReference type="ARBA" id="ARBA00005094"/>
    </source>
</evidence>
<dbReference type="FunFam" id="3.40.50.720:FF:000045">
    <property type="entry name" value="1-deoxy-D-xylulose 5-phosphate reductoisomerase"/>
    <property type="match status" value="1"/>
</dbReference>
<dbReference type="Gene3D" id="3.40.50.720">
    <property type="entry name" value="NAD(P)-binding Rossmann-like Domain"/>
    <property type="match status" value="1"/>
</dbReference>
<evidence type="ECO:0000256" key="7">
    <source>
        <dbReference type="ARBA" id="ARBA00023229"/>
    </source>
</evidence>
<dbReference type="InterPro" id="IPR036169">
    <property type="entry name" value="DXPR_C_sf"/>
</dbReference>
<dbReference type="HAMAP" id="MF_00183">
    <property type="entry name" value="DXP_reductoisom"/>
    <property type="match status" value="1"/>
</dbReference>
<dbReference type="InterPro" id="IPR003821">
    <property type="entry name" value="DXP_reductoisomerase"/>
</dbReference>
<feature type="binding site" evidence="9">
    <location>
        <position position="214"/>
    </location>
    <ligand>
        <name>1-deoxy-D-xylulose 5-phosphate</name>
        <dbReference type="ChEBI" id="CHEBI:57792"/>
    </ligand>
</feature>
<name>H6NPD3_9BACL</name>
<comment type="caution">
    <text evidence="9">Lacks conserved residue(s) required for the propagation of feature annotation.</text>
</comment>
<feature type="binding site" evidence="9">
    <location>
        <position position="218"/>
    </location>
    <ligand>
        <name>Mn(2+)</name>
        <dbReference type="ChEBI" id="CHEBI:29035"/>
    </ligand>
</feature>
<comment type="cofactor">
    <cofactor evidence="9">
        <name>Mg(2+)</name>
        <dbReference type="ChEBI" id="CHEBI:18420"/>
    </cofactor>
    <cofactor evidence="9">
        <name>Mn(2+)</name>
        <dbReference type="ChEBI" id="CHEBI:29035"/>
    </cofactor>
</comment>
<dbReference type="SUPFAM" id="SSF51735">
    <property type="entry name" value="NAD(P)-binding Rossmann-fold domains"/>
    <property type="match status" value="1"/>
</dbReference>
<feature type="binding site" evidence="9">
    <location>
        <position position="196"/>
    </location>
    <ligand>
        <name>1-deoxy-D-xylulose 5-phosphate</name>
        <dbReference type="ChEBI" id="CHEBI:57792"/>
    </ligand>
</feature>
<keyword evidence="5 9" id="KW-0560">Oxidoreductase</keyword>
<dbReference type="STRING" id="1116391.PM3016_5121"/>
<organism evidence="13 14">
    <name type="scientific">Paenibacillus mucilaginosus 3016</name>
    <dbReference type="NCBI Taxonomy" id="1116391"/>
    <lineage>
        <taxon>Bacteria</taxon>
        <taxon>Bacillati</taxon>
        <taxon>Bacillota</taxon>
        <taxon>Bacilli</taxon>
        <taxon>Bacillales</taxon>
        <taxon>Paenibacillaceae</taxon>
        <taxon>Paenibacillus</taxon>
    </lineage>
</organism>
<dbReference type="PANTHER" id="PTHR30525:SF0">
    <property type="entry name" value="1-DEOXY-D-XYLULOSE 5-PHOSPHATE REDUCTOISOMERASE, CHLOROPLASTIC"/>
    <property type="match status" value="1"/>
</dbReference>
<dbReference type="PANTHER" id="PTHR30525">
    <property type="entry name" value="1-DEOXY-D-XYLULOSE 5-PHOSPHATE REDUCTOISOMERASE"/>
    <property type="match status" value="1"/>
</dbReference>
<dbReference type="Pfam" id="PF08436">
    <property type="entry name" value="DXP_redisom_C"/>
    <property type="match status" value="1"/>
</dbReference>
<dbReference type="Pfam" id="PF02670">
    <property type="entry name" value="DXP_reductoisom"/>
    <property type="match status" value="1"/>
</dbReference>
<feature type="binding site" evidence="9">
    <location>
        <position position="148"/>
    </location>
    <ligand>
        <name>1-deoxy-D-xylulose 5-phosphate</name>
        <dbReference type="ChEBI" id="CHEBI:57792"/>
    </ligand>
</feature>
<dbReference type="SUPFAM" id="SSF69055">
    <property type="entry name" value="1-deoxy-D-xylulose-5-phosphate reductoisomerase, C-terminal domain"/>
    <property type="match status" value="1"/>
</dbReference>
<dbReference type="NCBIfam" id="TIGR00243">
    <property type="entry name" value="Dxr"/>
    <property type="match status" value="1"/>
</dbReference>
<keyword evidence="14" id="KW-1185">Reference proteome</keyword>
<dbReference type="AlphaFoldDB" id="H6NPD3"/>
<feature type="binding site" evidence="9">
    <location>
        <position position="215"/>
    </location>
    <ligand>
        <name>1-deoxy-D-xylulose 5-phosphate</name>
        <dbReference type="ChEBI" id="CHEBI:57792"/>
    </ligand>
</feature>
<dbReference type="Pfam" id="PF13288">
    <property type="entry name" value="DXPR_C"/>
    <property type="match status" value="1"/>
</dbReference>
<keyword evidence="6 9" id="KW-0464">Manganese</keyword>
<dbReference type="EMBL" id="CP003235">
    <property type="protein sequence ID" value="AFC31843.1"/>
    <property type="molecule type" value="Genomic_DNA"/>
</dbReference>
<dbReference type="EC" id="1.1.1.267" evidence="9"/>
<dbReference type="Gene3D" id="1.10.1740.10">
    <property type="match status" value="1"/>
</dbReference>
<comment type="similarity">
    <text evidence="2 9">Belongs to the DXR family.</text>
</comment>
<feature type="binding site" evidence="9">
    <location>
        <position position="10"/>
    </location>
    <ligand>
        <name>NADPH</name>
        <dbReference type="ChEBI" id="CHEBI:57783"/>
    </ligand>
</feature>
<feature type="binding site" evidence="9">
    <location>
        <position position="38"/>
    </location>
    <ligand>
        <name>NADPH</name>
        <dbReference type="ChEBI" id="CHEBI:57783"/>
    </ligand>
</feature>
<dbReference type="UniPathway" id="UPA00056">
    <property type="reaction ID" value="UER00092"/>
</dbReference>
<evidence type="ECO:0000313" key="14">
    <source>
        <dbReference type="Proteomes" id="UP000007523"/>
    </source>
</evidence>
<dbReference type="RefSeq" id="WP_014371405.1">
    <property type="nucleotide sequence ID" value="NC_016935.1"/>
</dbReference>
<evidence type="ECO:0000256" key="9">
    <source>
        <dbReference type="HAMAP-Rule" id="MF_00183"/>
    </source>
</evidence>
<keyword evidence="9" id="KW-0460">Magnesium</keyword>
<feature type="binding site" evidence="9">
    <location>
        <position position="149"/>
    </location>
    <ligand>
        <name>1-deoxy-D-xylulose 5-phosphate</name>
        <dbReference type="ChEBI" id="CHEBI:57792"/>
    </ligand>
</feature>
<evidence type="ECO:0000259" key="12">
    <source>
        <dbReference type="Pfam" id="PF13288"/>
    </source>
</evidence>
<feature type="domain" description="1-deoxy-D-xylulose 5-phosphate reductoisomerase N-terminal" evidence="10">
    <location>
        <begin position="4"/>
        <end position="129"/>
    </location>
</feature>
<dbReference type="PIRSF" id="PIRSF006205">
    <property type="entry name" value="Dxp_reductismrs"/>
    <property type="match status" value="1"/>
</dbReference>
<feature type="binding site" evidence="9">
    <location>
        <position position="11"/>
    </location>
    <ligand>
        <name>NADPH</name>
        <dbReference type="ChEBI" id="CHEBI:57783"/>
    </ligand>
</feature>
<dbReference type="SUPFAM" id="SSF55347">
    <property type="entry name" value="Glyceraldehyde-3-phosphate dehydrogenase-like, C-terminal domain"/>
    <property type="match status" value="1"/>
</dbReference>
<proteinExistence type="inferred from homology"/>
<evidence type="ECO:0000256" key="4">
    <source>
        <dbReference type="ARBA" id="ARBA00022857"/>
    </source>
</evidence>
<dbReference type="InterPro" id="IPR013644">
    <property type="entry name" value="DXP_reductoisomerase_C"/>
</dbReference>
<feature type="binding site" evidence="9">
    <location>
        <position position="121"/>
    </location>
    <ligand>
        <name>NADPH</name>
        <dbReference type="ChEBI" id="CHEBI:57783"/>
    </ligand>
</feature>
<feature type="binding site" evidence="9">
    <location>
        <position position="122"/>
    </location>
    <ligand>
        <name>1-deoxy-D-xylulose 5-phosphate</name>
        <dbReference type="ChEBI" id="CHEBI:57792"/>
    </ligand>
</feature>
<feature type="binding site" evidence="9">
    <location>
        <position position="123"/>
    </location>
    <ligand>
        <name>NADPH</name>
        <dbReference type="ChEBI" id="CHEBI:57783"/>
    </ligand>
</feature>
<dbReference type="NCBIfam" id="NF009114">
    <property type="entry name" value="PRK12464.1"/>
    <property type="match status" value="1"/>
</dbReference>
<feature type="domain" description="DXP reductoisomerase C-terminal" evidence="12">
    <location>
        <begin position="258"/>
        <end position="371"/>
    </location>
</feature>
<keyword evidence="4 9" id="KW-0521">NADP</keyword>
<dbReference type="InterPro" id="IPR013512">
    <property type="entry name" value="DXP_reductoisomerase_N"/>
</dbReference>
<dbReference type="KEGG" id="pmq:PM3016_5121"/>
<evidence type="ECO:0000259" key="10">
    <source>
        <dbReference type="Pfam" id="PF02670"/>
    </source>
</evidence>
<evidence type="ECO:0000256" key="8">
    <source>
        <dbReference type="ARBA" id="ARBA00048543"/>
    </source>
</evidence>
<feature type="binding site" evidence="9">
    <location>
        <position position="12"/>
    </location>
    <ligand>
        <name>NADPH</name>
        <dbReference type="ChEBI" id="CHEBI:57783"/>
    </ligand>
</feature>
<evidence type="ECO:0000259" key="11">
    <source>
        <dbReference type="Pfam" id="PF08436"/>
    </source>
</evidence>
<comment type="catalytic activity">
    <reaction evidence="8">
        <text>2-C-methyl-D-erythritol 4-phosphate + NADP(+) = 1-deoxy-D-xylulose 5-phosphate + NADPH + H(+)</text>
        <dbReference type="Rhea" id="RHEA:13717"/>
        <dbReference type="ChEBI" id="CHEBI:15378"/>
        <dbReference type="ChEBI" id="CHEBI:57783"/>
        <dbReference type="ChEBI" id="CHEBI:57792"/>
        <dbReference type="ChEBI" id="CHEBI:58262"/>
        <dbReference type="ChEBI" id="CHEBI:58349"/>
        <dbReference type="EC" id="1.1.1.267"/>
    </reaction>
    <physiologicalReaction direction="right-to-left" evidence="8">
        <dbReference type="Rhea" id="RHEA:13719"/>
    </physiologicalReaction>
</comment>
<feature type="binding site" evidence="9">
    <location>
        <position position="36"/>
    </location>
    <ligand>
        <name>NADPH</name>
        <dbReference type="ChEBI" id="CHEBI:57783"/>
    </ligand>
</feature>
<evidence type="ECO:0000256" key="3">
    <source>
        <dbReference type="ARBA" id="ARBA00022723"/>
    </source>
</evidence>
<accession>H6NPD3</accession>
<dbReference type="HOGENOM" id="CLU_035714_4_0_9"/>
<keyword evidence="7 9" id="KW-0414">Isoprene biosynthesis</keyword>